<dbReference type="AlphaFoldDB" id="A0A8T0HWV0"/>
<dbReference type="EMBL" id="CM026426">
    <property type="protein sequence ID" value="KAG0575346.1"/>
    <property type="molecule type" value="Genomic_DNA"/>
</dbReference>
<sequence>MKDLRDASMKFCMKKLSPWTEEDGETMKLADLEGLDLHDFGASQVLCTMEALGRVGDLGNLTHAEPQDGVGDEEDQHTGDKTAEDETEEKKDLDQDGRDDGVNDGNGAVILAHEALS</sequence>
<evidence type="ECO:0000313" key="3">
    <source>
        <dbReference type="Proteomes" id="UP000822688"/>
    </source>
</evidence>
<keyword evidence="3" id="KW-1185">Reference proteome</keyword>
<feature type="region of interest" description="Disordered" evidence="1">
    <location>
        <begin position="58"/>
        <end position="117"/>
    </location>
</feature>
<comment type="caution">
    <text evidence="2">The sequence shown here is derived from an EMBL/GenBank/DDBJ whole genome shotgun (WGS) entry which is preliminary data.</text>
</comment>
<gene>
    <name evidence="2" type="ORF">KC19_VG338300</name>
</gene>
<evidence type="ECO:0000256" key="1">
    <source>
        <dbReference type="SAM" id="MobiDB-lite"/>
    </source>
</evidence>
<accession>A0A8T0HWV0</accession>
<reference evidence="2" key="1">
    <citation type="submission" date="2020-06" db="EMBL/GenBank/DDBJ databases">
        <title>WGS assembly of Ceratodon purpureus strain R40.</title>
        <authorList>
            <person name="Carey S.B."/>
            <person name="Jenkins J."/>
            <person name="Shu S."/>
            <person name="Lovell J.T."/>
            <person name="Sreedasyam A."/>
            <person name="Maumus F."/>
            <person name="Tiley G.P."/>
            <person name="Fernandez-Pozo N."/>
            <person name="Barry K."/>
            <person name="Chen C."/>
            <person name="Wang M."/>
            <person name="Lipzen A."/>
            <person name="Daum C."/>
            <person name="Saski C.A."/>
            <person name="Payton A.C."/>
            <person name="Mcbreen J.C."/>
            <person name="Conrad R.E."/>
            <person name="Kollar L.M."/>
            <person name="Olsson S."/>
            <person name="Huttunen S."/>
            <person name="Landis J.B."/>
            <person name="Wickett N.J."/>
            <person name="Johnson M.G."/>
            <person name="Rensing S.A."/>
            <person name="Grimwood J."/>
            <person name="Schmutz J."/>
            <person name="Mcdaniel S.F."/>
        </authorList>
    </citation>
    <scope>NUCLEOTIDE SEQUENCE</scope>
    <source>
        <strain evidence="2">R40</strain>
    </source>
</reference>
<organism evidence="2 3">
    <name type="scientific">Ceratodon purpureus</name>
    <name type="common">Fire moss</name>
    <name type="synonym">Dicranum purpureum</name>
    <dbReference type="NCBI Taxonomy" id="3225"/>
    <lineage>
        <taxon>Eukaryota</taxon>
        <taxon>Viridiplantae</taxon>
        <taxon>Streptophyta</taxon>
        <taxon>Embryophyta</taxon>
        <taxon>Bryophyta</taxon>
        <taxon>Bryophytina</taxon>
        <taxon>Bryopsida</taxon>
        <taxon>Dicranidae</taxon>
        <taxon>Pseudoditrichales</taxon>
        <taxon>Ditrichaceae</taxon>
        <taxon>Ceratodon</taxon>
    </lineage>
</organism>
<name>A0A8T0HWV0_CERPU</name>
<evidence type="ECO:0000313" key="2">
    <source>
        <dbReference type="EMBL" id="KAG0575346.1"/>
    </source>
</evidence>
<dbReference type="Proteomes" id="UP000822688">
    <property type="component" value="Chromosome V"/>
</dbReference>
<feature type="compositionally biased region" description="Basic and acidic residues" evidence="1">
    <location>
        <begin position="76"/>
        <end position="101"/>
    </location>
</feature>
<proteinExistence type="predicted"/>
<protein>
    <submittedName>
        <fullName evidence="2">Uncharacterized protein</fullName>
    </submittedName>
</protein>